<dbReference type="EMBL" id="JAAIUW010000008">
    <property type="protein sequence ID" value="KAF7818575.1"/>
    <property type="molecule type" value="Genomic_DNA"/>
</dbReference>
<dbReference type="AlphaFoldDB" id="A0A834TCK3"/>
<accession>A0A834TCK3</accession>
<organism evidence="1 2">
    <name type="scientific">Senna tora</name>
    <dbReference type="NCBI Taxonomy" id="362788"/>
    <lineage>
        <taxon>Eukaryota</taxon>
        <taxon>Viridiplantae</taxon>
        <taxon>Streptophyta</taxon>
        <taxon>Embryophyta</taxon>
        <taxon>Tracheophyta</taxon>
        <taxon>Spermatophyta</taxon>
        <taxon>Magnoliopsida</taxon>
        <taxon>eudicotyledons</taxon>
        <taxon>Gunneridae</taxon>
        <taxon>Pentapetalae</taxon>
        <taxon>rosids</taxon>
        <taxon>fabids</taxon>
        <taxon>Fabales</taxon>
        <taxon>Fabaceae</taxon>
        <taxon>Caesalpinioideae</taxon>
        <taxon>Cassia clade</taxon>
        <taxon>Senna</taxon>
    </lineage>
</organism>
<proteinExistence type="predicted"/>
<sequence>MPTKRGRNRTSFEVGKGREVGNRIVETPARRELSSSLGLPFHARRRRRMRRRWGERFLIKEVRCDGYGGNSKKQ</sequence>
<protein>
    <submittedName>
        <fullName evidence="1">Uncharacterized protein</fullName>
    </submittedName>
</protein>
<evidence type="ECO:0000313" key="2">
    <source>
        <dbReference type="Proteomes" id="UP000634136"/>
    </source>
</evidence>
<comment type="caution">
    <text evidence="1">The sequence shown here is derived from an EMBL/GenBank/DDBJ whole genome shotgun (WGS) entry which is preliminary data.</text>
</comment>
<gene>
    <name evidence="1" type="ORF">G2W53_024030</name>
</gene>
<keyword evidence="2" id="KW-1185">Reference proteome</keyword>
<evidence type="ECO:0000313" key="1">
    <source>
        <dbReference type="EMBL" id="KAF7818575.1"/>
    </source>
</evidence>
<dbReference type="Proteomes" id="UP000634136">
    <property type="component" value="Unassembled WGS sequence"/>
</dbReference>
<reference evidence="1" key="1">
    <citation type="submission" date="2020-09" db="EMBL/GenBank/DDBJ databases">
        <title>Genome-Enabled Discovery of Anthraquinone Biosynthesis in Senna tora.</title>
        <authorList>
            <person name="Kang S.-H."/>
            <person name="Pandey R.P."/>
            <person name="Lee C.-M."/>
            <person name="Sim J.-S."/>
            <person name="Jeong J.-T."/>
            <person name="Choi B.-S."/>
            <person name="Jung M."/>
            <person name="Ginzburg D."/>
            <person name="Zhao K."/>
            <person name="Won S.Y."/>
            <person name="Oh T.-J."/>
            <person name="Yu Y."/>
            <person name="Kim N.-H."/>
            <person name="Lee O.R."/>
            <person name="Lee T.-H."/>
            <person name="Bashyal P."/>
            <person name="Kim T.-S."/>
            <person name="Lee W.-H."/>
            <person name="Kawkins C."/>
            <person name="Kim C.-K."/>
            <person name="Kim J.S."/>
            <person name="Ahn B.O."/>
            <person name="Rhee S.Y."/>
            <person name="Sohng J.K."/>
        </authorList>
    </citation>
    <scope>NUCLEOTIDE SEQUENCE</scope>
    <source>
        <tissue evidence="1">Leaf</tissue>
    </source>
</reference>
<name>A0A834TCK3_9FABA</name>